<evidence type="ECO:0008006" key="2">
    <source>
        <dbReference type="Google" id="ProtNLM"/>
    </source>
</evidence>
<name>W1XX51_9ZZZZ</name>
<reference evidence="1" key="1">
    <citation type="submission" date="2013-12" db="EMBL/GenBank/DDBJ databases">
        <title>A Varibaculum cambriense genome reconstructed from a premature infant gut community with otherwise low bacterial novelty that shifts toward anaerobic metabolism during the third week of life.</title>
        <authorList>
            <person name="Brown C.T."/>
            <person name="Sharon I."/>
            <person name="Thomas B.C."/>
            <person name="Castelle C.J."/>
            <person name="Morowitz M.J."/>
            <person name="Banfield J.F."/>
        </authorList>
    </citation>
    <scope>NUCLEOTIDE SEQUENCE</scope>
</reference>
<dbReference type="Gene3D" id="3.60.15.10">
    <property type="entry name" value="Ribonuclease Z/Hydroxyacylglutathione hydrolase-like"/>
    <property type="match status" value="1"/>
</dbReference>
<dbReference type="InterPro" id="IPR036866">
    <property type="entry name" value="RibonucZ/Hydroxyglut_hydro"/>
</dbReference>
<sequence length="53" mass="6483">QEINEQLYKTIEYFKENNIKELYPCHCTKFYVKAEMFKNLDIKDAHVGLEINW</sequence>
<dbReference type="AlphaFoldDB" id="W1XX51"/>
<gene>
    <name evidence="1" type="ORF">Q604_UNBC10672G0001</name>
</gene>
<organism evidence="1">
    <name type="scientific">human gut metagenome</name>
    <dbReference type="NCBI Taxonomy" id="408170"/>
    <lineage>
        <taxon>unclassified sequences</taxon>
        <taxon>metagenomes</taxon>
        <taxon>organismal metagenomes</taxon>
    </lineage>
</organism>
<feature type="non-terminal residue" evidence="1">
    <location>
        <position position="1"/>
    </location>
</feature>
<dbReference type="EMBL" id="AZMM01010672">
    <property type="protein sequence ID" value="ETJ34913.1"/>
    <property type="molecule type" value="Genomic_DNA"/>
</dbReference>
<comment type="caution">
    <text evidence="1">The sequence shown here is derived from an EMBL/GenBank/DDBJ whole genome shotgun (WGS) entry which is preliminary data.</text>
</comment>
<evidence type="ECO:0000313" key="1">
    <source>
        <dbReference type="EMBL" id="ETJ34913.1"/>
    </source>
</evidence>
<proteinExistence type="predicted"/>
<accession>W1XX51</accession>
<protein>
    <recommendedName>
        <fullName evidence="2">MBL fold metallo-hydrolase</fullName>
    </recommendedName>
</protein>